<evidence type="ECO:0000256" key="3">
    <source>
        <dbReference type="ARBA" id="ARBA00022795"/>
    </source>
</evidence>
<gene>
    <name evidence="4" type="ORF">EP073_02195</name>
</gene>
<dbReference type="InterPro" id="IPR036679">
    <property type="entry name" value="FlgN-like_sf"/>
</dbReference>
<dbReference type="Gene3D" id="1.20.58.300">
    <property type="entry name" value="FlgN-like"/>
    <property type="match status" value="1"/>
</dbReference>
<dbReference type="GO" id="GO:0044780">
    <property type="term" value="P:bacterial-type flagellum assembly"/>
    <property type="evidence" value="ECO:0007669"/>
    <property type="project" value="InterPro"/>
</dbReference>
<comment type="similarity">
    <text evidence="2">Belongs to the FlgN family.</text>
</comment>
<sequence length="159" mass="18371">MDRFRNLLDILKSQCELYSELASVMAIEKETVARWNVDDTLELTKRKDTLVYKEKLLEEARRTIIKKISMDEGRDDMSLTDIIALMDEDGLKREFNQVRTDLKNVMHRLNDENLALKILYRTNIGLVNDFFDRLGITAGSTYGTHGKSRGVNSLLDKRG</sequence>
<organism evidence="4 5">
    <name type="scientific">Geovibrio thiophilus</name>
    <dbReference type="NCBI Taxonomy" id="139438"/>
    <lineage>
        <taxon>Bacteria</taxon>
        <taxon>Pseudomonadati</taxon>
        <taxon>Deferribacterota</taxon>
        <taxon>Deferribacteres</taxon>
        <taxon>Deferribacterales</taxon>
        <taxon>Geovibrionaceae</taxon>
        <taxon>Geovibrio</taxon>
    </lineage>
</organism>
<dbReference type="Proteomes" id="UP000287502">
    <property type="component" value="Chromosome"/>
</dbReference>
<dbReference type="InterPro" id="IPR007809">
    <property type="entry name" value="FlgN-like"/>
</dbReference>
<name>A0A3R5UWJ1_9BACT</name>
<evidence type="ECO:0000256" key="2">
    <source>
        <dbReference type="ARBA" id="ARBA00007703"/>
    </source>
</evidence>
<dbReference type="RefSeq" id="WP_128465534.1">
    <property type="nucleotide sequence ID" value="NZ_CP035108.1"/>
</dbReference>
<dbReference type="AlphaFoldDB" id="A0A3R5UWJ1"/>
<dbReference type="SUPFAM" id="SSF140566">
    <property type="entry name" value="FlgN-like"/>
    <property type="match status" value="1"/>
</dbReference>
<accession>A0A3R5UWJ1</accession>
<comment type="function">
    <text evidence="1">Required for the efficient initiation of filament assembly.</text>
</comment>
<evidence type="ECO:0008006" key="6">
    <source>
        <dbReference type="Google" id="ProtNLM"/>
    </source>
</evidence>
<reference evidence="4 5" key="1">
    <citation type="submission" date="2019-01" db="EMBL/GenBank/DDBJ databases">
        <title>Geovibrio thiophilus DSM 11263, complete genome.</title>
        <authorList>
            <person name="Spring S."/>
            <person name="Bunk B."/>
            <person name="Sproer C."/>
        </authorList>
    </citation>
    <scope>NUCLEOTIDE SEQUENCE [LARGE SCALE GENOMIC DNA]</scope>
    <source>
        <strain evidence="4 5">DSM 11263</strain>
    </source>
</reference>
<proteinExistence type="inferred from homology"/>
<protein>
    <recommendedName>
        <fullName evidence="6">Flagellar protein FlgN</fullName>
    </recommendedName>
</protein>
<evidence type="ECO:0000313" key="5">
    <source>
        <dbReference type="Proteomes" id="UP000287502"/>
    </source>
</evidence>
<evidence type="ECO:0000313" key="4">
    <source>
        <dbReference type="EMBL" id="QAR32247.1"/>
    </source>
</evidence>
<dbReference type="OrthoDB" id="9794292at2"/>
<keyword evidence="5" id="KW-1185">Reference proteome</keyword>
<dbReference type="Pfam" id="PF05130">
    <property type="entry name" value="FlgN"/>
    <property type="match status" value="1"/>
</dbReference>
<dbReference type="KEGG" id="gtl:EP073_02195"/>
<dbReference type="EMBL" id="CP035108">
    <property type="protein sequence ID" value="QAR32247.1"/>
    <property type="molecule type" value="Genomic_DNA"/>
</dbReference>
<keyword evidence="3" id="KW-1005">Bacterial flagellum biogenesis</keyword>
<evidence type="ECO:0000256" key="1">
    <source>
        <dbReference type="ARBA" id="ARBA00002397"/>
    </source>
</evidence>